<comment type="caution">
    <text evidence="4">The sequence shown here is derived from an EMBL/GenBank/DDBJ whole genome shotgun (WGS) entry which is preliminary data.</text>
</comment>
<protein>
    <recommendedName>
        <fullName evidence="3">DNA gyrase inhibitor YacG</fullName>
    </recommendedName>
</protein>
<keyword evidence="2 3" id="KW-0862">Zinc</keyword>
<comment type="cofactor">
    <cofactor evidence="3">
        <name>Zn(2+)</name>
        <dbReference type="ChEBI" id="CHEBI:29105"/>
    </cofactor>
    <text evidence="3">Binds 1 zinc ion.</text>
</comment>
<feature type="binding site" evidence="3">
    <location>
        <position position="6"/>
    </location>
    <ligand>
        <name>Zn(2+)</name>
        <dbReference type="ChEBI" id="CHEBI:29105"/>
    </ligand>
</feature>
<dbReference type="AlphaFoldDB" id="A0A7W4W578"/>
<feature type="binding site" evidence="3">
    <location>
        <position position="25"/>
    </location>
    <ligand>
        <name>Zn(2+)</name>
        <dbReference type="ChEBI" id="CHEBI:29105"/>
    </ligand>
</feature>
<sequence length="62" mass="7302">MPEINCPQCGEKTHWNKDNPFRPFCSEQCKNLDFIAWAHEERQIPGDSQVSDVFSEDLEKFE</sequence>
<dbReference type="PANTHER" id="PTHR36150">
    <property type="entry name" value="DNA GYRASE INHIBITOR YACG"/>
    <property type="match status" value="1"/>
</dbReference>
<dbReference type="InterPro" id="IPR013088">
    <property type="entry name" value="Znf_NHR/GATA"/>
</dbReference>
<comment type="subunit">
    <text evidence="3">Interacts with GyrB.</text>
</comment>
<keyword evidence="1 3" id="KW-0479">Metal-binding</keyword>
<evidence type="ECO:0000256" key="2">
    <source>
        <dbReference type="ARBA" id="ARBA00022833"/>
    </source>
</evidence>
<dbReference type="GO" id="GO:0008657">
    <property type="term" value="F:DNA topoisomerase type II (double strand cut, ATP-hydrolyzing) inhibitor activity"/>
    <property type="evidence" value="ECO:0007669"/>
    <property type="project" value="UniProtKB-UniRule"/>
</dbReference>
<reference evidence="4 5" key="1">
    <citation type="submission" date="2020-08" db="EMBL/GenBank/DDBJ databases">
        <title>Genomic Encyclopedia of Type Strains, Phase III (KMG-III): the genomes of soil and plant-associated and newly described type strains.</title>
        <authorList>
            <person name="Whitman W."/>
        </authorList>
    </citation>
    <scope>NUCLEOTIDE SEQUENCE [LARGE SCALE GENOMIC DNA]</scope>
    <source>
        <strain evidence="4 5">CECT 8654</strain>
    </source>
</reference>
<dbReference type="RefSeq" id="WP_183409710.1">
    <property type="nucleotide sequence ID" value="NZ_JACHWY010000001.1"/>
</dbReference>
<dbReference type="HAMAP" id="MF_00649">
    <property type="entry name" value="DNA_gyrase_inhibitor_YacG"/>
    <property type="match status" value="1"/>
</dbReference>
<feature type="binding site" evidence="3">
    <location>
        <position position="9"/>
    </location>
    <ligand>
        <name>Zn(2+)</name>
        <dbReference type="ChEBI" id="CHEBI:29105"/>
    </ligand>
</feature>
<gene>
    <name evidence="3" type="primary">yacG</name>
    <name evidence="4" type="ORF">FHR99_001303</name>
</gene>
<name>A0A7W4W578_9GAMM</name>
<evidence type="ECO:0000313" key="4">
    <source>
        <dbReference type="EMBL" id="MBB3047067.1"/>
    </source>
</evidence>
<keyword evidence="5" id="KW-1185">Reference proteome</keyword>
<dbReference type="EMBL" id="JACHWY010000001">
    <property type="protein sequence ID" value="MBB3047067.1"/>
    <property type="molecule type" value="Genomic_DNA"/>
</dbReference>
<evidence type="ECO:0000256" key="3">
    <source>
        <dbReference type="HAMAP-Rule" id="MF_00649"/>
    </source>
</evidence>
<proteinExistence type="inferred from homology"/>
<dbReference type="Pfam" id="PF03884">
    <property type="entry name" value="YacG"/>
    <property type="match status" value="1"/>
</dbReference>
<dbReference type="GO" id="GO:0008270">
    <property type="term" value="F:zinc ion binding"/>
    <property type="evidence" value="ECO:0007669"/>
    <property type="project" value="UniProtKB-UniRule"/>
</dbReference>
<comment type="function">
    <text evidence="3">Inhibits all the catalytic activities of DNA gyrase by preventing its interaction with DNA. Acts by binding directly to the C-terminal domain of GyrB, which probably disrupts DNA binding by the gyrase.</text>
</comment>
<dbReference type="Proteomes" id="UP000537130">
    <property type="component" value="Unassembled WGS sequence"/>
</dbReference>
<organism evidence="4 5">
    <name type="scientific">Litorivivens lipolytica</name>
    <dbReference type="NCBI Taxonomy" id="1524264"/>
    <lineage>
        <taxon>Bacteria</taxon>
        <taxon>Pseudomonadati</taxon>
        <taxon>Pseudomonadota</taxon>
        <taxon>Gammaproteobacteria</taxon>
        <taxon>Litorivivens</taxon>
    </lineage>
</organism>
<dbReference type="PANTHER" id="PTHR36150:SF1">
    <property type="entry name" value="DNA GYRASE INHIBITOR YACG"/>
    <property type="match status" value="1"/>
</dbReference>
<dbReference type="Gene3D" id="3.30.50.10">
    <property type="entry name" value="Erythroid Transcription Factor GATA-1, subunit A"/>
    <property type="match status" value="1"/>
</dbReference>
<evidence type="ECO:0000313" key="5">
    <source>
        <dbReference type="Proteomes" id="UP000537130"/>
    </source>
</evidence>
<dbReference type="InterPro" id="IPR005584">
    <property type="entry name" value="DNA_gyrase_inhibitor_YacG"/>
</dbReference>
<evidence type="ECO:0000256" key="1">
    <source>
        <dbReference type="ARBA" id="ARBA00022723"/>
    </source>
</evidence>
<comment type="similarity">
    <text evidence="3">Belongs to the DNA gyrase inhibitor YacG family.</text>
</comment>
<feature type="binding site" evidence="3">
    <location>
        <position position="29"/>
    </location>
    <ligand>
        <name>Zn(2+)</name>
        <dbReference type="ChEBI" id="CHEBI:29105"/>
    </ligand>
</feature>
<dbReference type="SUPFAM" id="SSF57716">
    <property type="entry name" value="Glucocorticoid receptor-like (DNA-binding domain)"/>
    <property type="match status" value="1"/>
</dbReference>
<accession>A0A7W4W578</accession>
<dbReference type="GO" id="GO:0006355">
    <property type="term" value="P:regulation of DNA-templated transcription"/>
    <property type="evidence" value="ECO:0007669"/>
    <property type="project" value="InterPro"/>
</dbReference>